<organism evidence="1 2">
    <name type="scientific">Steinernema carpocapsae</name>
    <name type="common">Entomopathogenic nematode</name>
    <dbReference type="NCBI Taxonomy" id="34508"/>
    <lineage>
        <taxon>Eukaryota</taxon>
        <taxon>Metazoa</taxon>
        <taxon>Ecdysozoa</taxon>
        <taxon>Nematoda</taxon>
        <taxon>Chromadorea</taxon>
        <taxon>Rhabditida</taxon>
        <taxon>Tylenchina</taxon>
        <taxon>Panagrolaimomorpha</taxon>
        <taxon>Strongyloidoidea</taxon>
        <taxon>Steinernematidae</taxon>
        <taxon>Steinernema</taxon>
    </lineage>
</organism>
<dbReference type="AlphaFoldDB" id="A0A4U5M8T9"/>
<dbReference type="Proteomes" id="UP000298663">
    <property type="component" value="Unassembled WGS sequence"/>
</dbReference>
<evidence type="ECO:0000313" key="1">
    <source>
        <dbReference type="EMBL" id="TKR65370.1"/>
    </source>
</evidence>
<name>A0A4U5M8T9_STECR</name>
<dbReference type="EMBL" id="AZBU02000009">
    <property type="protein sequence ID" value="TKR65370.1"/>
    <property type="molecule type" value="Genomic_DNA"/>
</dbReference>
<reference evidence="1 2" key="1">
    <citation type="journal article" date="2015" name="Genome Biol.">
        <title>Comparative genomics of Steinernema reveals deeply conserved gene regulatory networks.</title>
        <authorList>
            <person name="Dillman A.R."/>
            <person name="Macchietto M."/>
            <person name="Porter C.F."/>
            <person name="Rogers A."/>
            <person name="Williams B."/>
            <person name="Antoshechkin I."/>
            <person name="Lee M.M."/>
            <person name="Goodwin Z."/>
            <person name="Lu X."/>
            <person name="Lewis E.E."/>
            <person name="Goodrich-Blair H."/>
            <person name="Stock S.P."/>
            <person name="Adams B.J."/>
            <person name="Sternberg P.W."/>
            <person name="Mortazavi A."/>
        </authorList>
    </citation>
    <scope>NUCLEOTIDE SEQUENCE [LARGE SCALE GENOMIC DNA]</scope>
    <source>
        <strain evidence="1 2">ALL</strain>
    </source>
</reference>
<sequence>MPLRHRYINRYRNQTRRLLEAYNFTLAKFMLMLEQKRLLQNLAHELHEQNVILRHQLNNSSEEHSLE</sequence>
<evidence type="ECO:0000313" key="2">
    <source>
        <dbReference type="Proteomes" id="UP000298663"/>
    </source>
</evidence>
<comment type="caution">
    <text evidence="1">The sequence shown here is derived from an EMBL/GenBank/DDBJ whole genome shotgun (WGS) entry which is preliminary data.</text>
</comment>
<accession>A0A4U5M8T9</accession>
<proteinExistence type="predicted"/>
<keyword evidence="2" id="KW-1185">Reference proteome</keyword>
<protein>
    <submittedName>
        <fullName evidence="1">Uncharacterized protein</fullName>
    </submittedName>
</protein>
<gene>
    <name evidence="1" type="ORF">L596_025782</name>
</gene>
<reference evidence="1 2" key="2">
    <citation type="journal article" date="2019" name="G3 (Bethesda)">
        <title>Hybrid Assembly of the Genome of the Entomopathogenic Nematode Steinernema carpocapsae Identifies the X-Chromosome.</title>
        <authorList>
            <person name="Serra L."/>
            <person name="Macchietto M."/>
            <person name="Macias-Munoz A."/>
            <person name="McGill C.J."/>
            <person name="Rodriguez I.M."/>
            <person name="Rodriguez B."/>
            <person name="Murad R."/>
            <person name="Mortazavi A."/>
        </authorList>
    </citation>
    <scope>NUCLEOTIDE SEQUENCE [LARGE SCALE GENOMIC DNA]</scope>
    <source>
        <strain evidence="1 2">ALL</strain>
    </source>
</reference>